<protein>
    <submittedName>
        <fullName evidence="1">Uncharacterized protein</fullName>
    </submittedName>
</protein>
<proteinExistence type="predicted"/>
<reference evidence="1 2" key="1">
    <citation type="submission" date="2019-08" db="EMBL/GenBank/DDBJ databases">
        <title>Whole genome of Aphis craccivora.</title>
        <authorList>
            <person name="Voronova N.V."/>
            <person name="Shulinski R.S."/>
            <person name="Bandarenka Y.V."/>
            <person name="Zhorov D.G."/>
            <person name="Warner D."/>
        </authorList>
    </citation>
    <scope>NUCLEOTIDE SEQUENCE [LARGE SCALE GENOMIC DNA]</scope>
    <source>
        <strain evidence="1">180601</strain>
        <tissue evidence="1">Whole Body</tissue>
    </source>
</reference>
<dbReference type="Proteomes" id="UP000478052">
    <property type="component" value="Unassembled WGS sequence"/>
</dbReference>
<evidence type="ECO:0000313" key="2">
    <source>
        <dbReference type="Proteomes" id="UP000478052"/>
    </source>
</evidence>
<gene>
    <name evidence="1" type="ORF">FWK35_00025050</name>
</gene>
<comment type="caution">
    <text evidence="1">The sequence shown here is derived from an EMBL/GenBank/DDBJ whole genome shotgun (WGS) entry which is preliminary data.</text>
</comment>
<dbReference type="EMBL" id="VUJU01004450">
    <property type="protein sequence ID" value="KAF0754314.1"/>
    <property type="molecule type" value="Genomic_DNA"/>
</dbReference>
<keyword evidence="2" id="KW-1185">Reference proteome</keyword>
<organism evidence="1 2">
    <name type="scientific">Aphis craccivora</name>
    <name type="common">Cowpea aphid</name>
    <dbReference type="NCBI Taxonomy" id="307492"/>
    <lineage>
        <taxon>Eukaryota</taxon>
        <taxon>Metazoa</taxon>
        <taxon>Ecdysozoa</taxon>
        <taxon>Arthropoda</taxon>
        <taxon>Hexapoda</taxon>
        <taxon>Insecta</taxon>
        <taxon>Pterygota</taxon>
        <taxon>Neoptera</taxon>
        <taxon>Paraneoptera</taxon>
        <taxon>Hemiptera</taxon>
        <taxon>Sternorrhyncha</taxon>
        <taxon>Aphidomorpha</taxon>
        <taxon>Aphidoidea</taxon>
        <taxon>Aphididae</taxon>
        <taxon>Aphidini</taxon>
        <taxon>Aphis</taxon>
        <taxon>Aphis</taxon>
    </lineage>
</organism>
<feature type="non-terminal residue" evidence="1">
    <location>
        <position position="20"/>
    </location>
</feature>
<evidence type="ECO:0000313" key="1">
    <source>
        <dbReference type="EMBL" id="KAF0754314.1"/>
    </source>
</evidence>
<sequence>MVFKYGAQRNLLTSVPSKPF</sequence>
<accession>A0A6G0YE90</accession>
<dbReference type="AlphaFoldDB" id="A0A6G0YE90"/>
<name>A0A6G0YE90_APHCR</name>